<dbReference type="SUPFAM" id="SSF51735">
    <property type="entry name" value="NAD(P)-binding Rossmann-fold domains"/>
    <property type="match status" value="1"/>
</dbReference>
<keyword evidence="4 7" id="KW-0028">Amino-acid biosynthesis</keyword>
<comment type="function">
    <text evidence="4">Catalyzes the reduction of 1-pyrroline-5-carboxylate (PCA) to L-proline.</text>
</comment>
<gene>
    <name evidence="4" type="primary">proC</name>
    <name evidence="10" type="ORF">RHSP_75618</name>
</gene>
<dbReference type="NCBIfam" id="TIGR00112">
    <property type="entry name" value="proC"/>
    <property type="match status" value="1"/>
</dbReference>
<keyword evidence="4 7" id="KW-0641">Proline biosynthesis</keyword>
<keyword evidence="2 4" id="KW-0521">NADP</keyword>
<evidence type="ECO:0000259" key="9">
    <source>
        <dbReference type="Pfam" id="PF14748"/>
    </source>
</evidence>
<evidence type="ECO:0000256" key="2">
    <source>
        <dbReference type="ARBA" id="ARBA00022857"/>
    </source>
</evidence>
<dbReference type="InterPro" id="IPR029036">
    <property type="entry name" value="P5CR_dimer"/>
</dbReference>
<feature type="domain" description="Pyrroline-5-carboxylate reductase catalytic N-terminal" evidence="8">
    <location>
        <begin position="9"/>
        <end position="101"/>
    </location>
</feature>
<dbReference type="Gene3D" id="3.40.50.720">
    <property type="entry name" value="NAD(P)-binding Rossmann-like Domain"/>
    <property type="match status" value="1"/>
</dbReference>
<keyword evidence="11" id="KW-1185">Reference proteome</keyword>
<dbReference type="AlphaFoldDB" id="N6UE27"/>
<dbReference type="GO" id="GO:0004735">
    <property type="term" value="F:pyrroline-5-carboxylate reductase activity"/>
    <property type="evidence" value="ECO:0007669"/>
    <property type="project" value="UniProtKB-UniRule"/>
</dbReference>
<evidence type="ECO:0000313" key="11">
    <source>
        <dbReference type="Proteomes" id="UP000012429"/>
    </source>
</evidence>
<comment type="catalytic activity">
    <reaction evidence="4">
        <text>L-proline + NAD(+) = (S)-1-pyrroline-5-carboxylate + NADH + 2 H(+)</text>
        <dbReference type="Rhea" id="RHEA:14105"/>
        <dbReference type="ChEBI" id="CHEBI:15378"/>
        <dbReference type="ChEBI" id="CHEBI:17388"/>
        <dbReference type="ChEBI" id="CHEBI:57540"/>
        <dbReference type="ChEBI" id="CHEBI:57945"/>
        <dbReference type="ChEBI" id="CHEBI:60039"/>
        <dbReference type="EC" id="1.5.1.2"/>
    </reaction>
</comment>
<comment type="subcellular location">
    <subcellularLocation>
        <location evidence="4">Cytoplasm</location>
    </subcellularLocation>
</comment>
<evidence type="ECO:0000256" key="4">
    <source>
        <dbReference type="HAMAP-Rule" id="MF_01925"/>
    </source>
</evidence>
<dbReference type="Pfam" id="PF03807">
    <property type="entry name" value="F420_oxidored"/>
    <property type="match status" value="1"/>
</dbReference>
<reference evidence="10 11" key="1">
    <citation type="journal article" date="2012" name="BMC Genomics">
        <title>Genomic basis of broad host range and environmental adaptability of Rhizobium tropici CIAT 899 and Rhizobium sp. PRF 81 which are used in inoculants for common bean (Phaseolus vulgaris L.).</title>
        <authorList>
            <person name="Ormeno-Orrillo E."/>
            <person name="Menna P."/>
            <person name="Almeida L.G."/>
            <person name="Ollero F.J."/>
            <person name="Nicolas M.F."/>
            <person name="Pains Rodrigues E."/>
            <person name="Shigueyoshi Nakatani A."/>
            <person name="Silva Batista J.S."/>
            <person name="Oliveira Chueire L.M."/>
            <person name="Souza R.C."/>
            <person name="Ribeiro Vasconcelos A.T."/>
            <person name="Megias M."/>
            <person name="Hungria M."/>
            <person name="Martinez-Romero E."/>
        </authorList>
    </citation>
    <scope>NUCLEOTIDE SEQUENCE [LARGE SCALE GENOMIC DNA]</scope>
    <source>
        <strain evidence="10 11">PRF 81</strain>
    </source>
</reference>
<dbReference type="Gene3D" id="1.10.3730.10">
    <property type="entry name" value="ProC C-terminal domain-like"/>
    <property type="match status" value="1"/>
</dbReference>
<evidence type="ECO:0000256" key="6">
    <source>
        <dbReference type="PIRSR" id="PIRSR000193-1"/>
    </source>
</evidence>
<name>N6UE27_9HYPH</name>
<dbReference type="UniPathway" id="UPA00098">
    <property type="reaction ID" value="UER00361"/>
</dbReference>
<dbReference type="PIRSF" id="PIRSF000193">
    <property type="entry name" value="Pyrrol-5-carb_rd"/>
    <property type="match status" value="1"/>
</dbReference>
<protein>
    <recommendedName>
        <fullName evidence="4 5">Pyrroline-5-carboxylate reductase</fullName>
        <shortName evidence="4">P5C reductase</shortName>
        <shortName evidence="4">P5CR</shortName>
        <ecNumber evidence="4 5">1.5.1.2</ecNumber>
    </recommendedName>
    <alternativeName>
        <fullName evidence="4">PCA reductase</fullName>
    </alternativeName>
</protein>
<sequence>MTLASSRLLFVGCGNMGAAIINGIIAQHPKAEIVGVDPTVDRARSLLKRPDRVMLCQSLDDVKAERFDIVVLAIKPQMFAQAADEIVPLTRHALTISIMAGLKTTALRQKFESDRVVRTMPNLAAEIGDAMTVCFAEPHFISEEDRVLATELLECIGNVEWLSREADVDKATAISGSGPGYVFAIAENLIDAAVEEGLEPEVADRLVRQMLLGSAKLFAATRRSATELKVAVASPKGTTQAGLSVLENENALARLISQTVKAAHMRARELGN</sequence>
<dbReference type="InterPro" id="IPR028939">
    <property type="entry name" value="P5C_Rdtase_cat_N"/>
</dbReference>
<evidence type="ECO:0000256" key="5">
    <source>
        <dbReference type="NCBIfam" id="TIGR00112"/>
    </source>
</evidence>
<dbReference type="SUPFAM" id="SSF48179">
    <property type="entry name" value="6-phosphogluconate dehydrogenase C-terminal domain-like"/>
    <property type="match status" value="1"/>
</dbReference>
<keyword evidence="3 4" id="KW-0560">Oxidoreductase</keyword>
<evidence type="ECO:0000256" key="1">
    <source>
        <dbReference type="ARBA" id="ARBA00005525"/>
    </source>
</evidence>
<dbReference type="Pfam" id="PF14748">
    <property type="entry name" value="P5CR_dimer"/>
    <property type="match status" value="1"/>
</dbReference>
<evidence type="ECO:0000256" key="3">
    <source>
        <dbReference type="ARBA" id="ARBA00023002"/>
    </source>
</evidence>
<comment type="similarity">
    <text evidence="1 4 7">Belongs to the pyrroline-5-carboxylate reductase family.</text>
</comment>
<dbReference type="STRING" id="363754.RHSP_75618"/>
<dbReference type="GO" id="GO:0055129">
    <property type="term" value="P:L-proline biosynthetic process"/>
    <property type="evidence" value="ECO:0007669"/>
    <property type="project" value="UniProtKB-UniRule"/>
</dbReference>
<dbReference type="EMBL" id="AQHN01000028">
    <property type="protein sequence ID" value="ENN88413.1"/>
    <property type="molecule type" value="Genomic_DNA"/>
</dbReference>
<dbReference type="GO" id="GO:0005737">
    <property type="term" value="C:cytoplasm"/>
    <property type="evidence" value="ECO:0007669"/>
    <property type="project" value="UniProtKB-SubCell"/>
</dbReference>
<comment type="pathway">
    <text evidence="4 7">Amino-acid biosynthesis; L-proline biosynthesis; L-proline from L-glutamate 5-semialdehyde: step 1/1.</text>
</comment>
<accession>N6UE27</accession>
<dbReference type="InterPro" id="IPR036291">
    <property type="entry name" value="NAD(P)-bd_dom_sf"/>
</dbReference>
<comment type="caution">
    <text evidence="10">The sequence shown here is derived from an EMBL/GenBank/DDBJ whole genome shotgun (WGS) entry which is preliminary data.</text>
</comment>
<dbReference type="RefSeq" id="WP_004112408.1">
    <property type="nucleotide sequence ID" value="NZ_AQHN01000028.1"/>
</dbReference>
<dbReference type="PATRIC" id="fig|363754.4.peg.1670"/>
<comment type="catalytic activity">
    <reaction evidence="4 7">
        <text>L-proline + NADP(+) = (S)-1-pyrroline-5-carboxylate + NADPH + 2 H(+)</text>
        <dbReference type="Rhea" id="RHEA:14109"/>
        <dbReference type="ChEBI" id="CHEBI:15378"/>
        <dbReference type="ChEBI" id="CHEBI:17388"/>
        <dbReference type="ChEBI" id="CHEBI:57783"/>
        <dbReference type="ChEBI" id="CHEBI:58349"/>
        <dbReference type="ChEBI" id="CHEBI:60039"/>
        <dbReference type="EC" id="1.5.1.2"/>
    </reaction>
</comment>
<dbReference type="OrthoDB" id="9805754at2"/>
<dbReference type="EC" id="1.5.1.2" evidence="4 5"/>
<evidence type="ECO:0000259" key="8">
    <source>
        <dbReference type="Pfam" id="PF03807"/>
    </source>
</evidence>
<dbReference type="PANTHER" id="PTHR11645:SF0">
    <property type="entry name" value="PYRROLINE-5-CARBOXYLATE REDUCTASE 3"/>
    <property type="match status" value="1"/>
</dbReference>
<proteinExistence type="inferred from homology"/>
<dbReference type="InterPro" id="IPR053790">
    <property type="entry name" value="P5CR-like_CS"/>
</dbReference>
<dbReference type="InterPro" id="IPR008927">
    <property type="entry name" value="6-PGluconate_DH-like_C_sf"/>
</dbReference>
<evidence type="ECO:0000313" key="10">
    <source>
        <dbReference type="EMBL" id="ENN88413.1"/>
    </source>
</evidence>
<keyword evidence="4" id="KW-0963">Cytoplasm</keyword>
<dbReference type="PROSITE" id="PS00521">
    <property type="entry name" value="P5CR"/>
    <property type="match status" value="1"/>
</dbReference>
<dbReference type="FunFam" id="1.10.3730.10:FF:000001">
    <property type="entry name" value="Pyrroline-5-carboxylate reductase"/>
    <property type="match status" value="1"/>
</dbReference>
<feature type="domain" description="Pyrroline-5-carboxylate reductase dimerisation" evidence="9">
    <location>
        <begin position="165"/>
        <end position="270"/>
    </location>
</feature>
<dbReference type="Proteomes" id="UP000012429">
    <property type="component" value="Unassembled WGS sequence"/>
</dbReference>
<dbReference type="PANTHER" id="PTHR11645">
    <property type="entry name" value="PYRROLINE-5-CARBOXYLATE REDUCTASE"/>
    <property type="match status" value="1"/>
</dbReference>
<feature type="binding site" evidence="6">
    <location>
        <begin position="73"/>
        <end position="76"/>
    </location>
    <ligand>
        <name>NADP(+)</name>
        <dbReference type="ChEBI" id="CHEBI:58349"/>
    </ligand>
</feature>
<dbReference type="HAMAP" id="MF_01925">
    <property type="entry name" value="P5C_reductase"/>
    <property type="match status" value="1"/>
</dbReference>
<organism evidence="10 11">
    <name type="scientific">Rhizobium freirei PRF 81</name>
    <dbReference type="NCBI Taxonomy" id="363754"/>
    <lineage>
        <taxon>Bacteria</taxon>
        <taxon>Pseudomonadati</taxon>
        <taxon>Pseudomonadota</taxon>
        <taxon>Alphaproteobacteria</taxon>
        <taxon>Hyphomicrobiales</taxon>
        <taxon>Rhizobiaceae</taxon>
        <taxon>Rhizobium/Agrobacterium group</taxon>
        <taxon>Rhizobium</taxon>
    </lineage>
</organism>
<dbReference type="InterPro" id="IPR000304">
    <property type="entry name" value="Pyrroline-COOH_reductase"/>
</dbReference>
<evidence type="ECO:0000256" key="7">
    <source>
        <dbReference type="RuleBase" id="RU003903"/>
    </source>
</evidence>